<reference evidence="1 2" key="1">
    <citation type="submission" date="2017-02" db="EMBL/GenBank/DDBJ databases">
        <authorList>
            <person name="Peterson S.W."/>
        </authorList>
    </citation>
    <scope>NUCLEOTIDE SEQUENCE [LARGE SCALE GENOMIC DNA]</scope>
    <source>
        <strain evidence="1 2">DSM 22899</strain>
    </source>
</reference>
<organism evidence="1 2">
    <name type="scientific">Parapedobacter luteus</name>
    <dbReference type="NCBI Taxonomy" id="623280"/>
    <lineage>
        <taxon>Bacteria</taxon>
        <taxon>Pseudomonadati</taxon>
        <taxon>Bacteroidota</taxon>
        <taxon>Sphingobacteriia</taxon>
        <taxon>Sphingobacteriales</taxon>
        <taxon>Sphingobacteriaceae</taxon>
        <taxon>Parapedobacter</taxon>
    </lineage>
</organism>
<dbReference type="AlphaFoldDB" id="A0A1T5BXH8"/>
<evidence type="ECO:0000313" key="2">
    <source>
        <dbReference type="Proteomes" id="UP000190541"/>
    </source>
</evidence>
<accession>A0A1T5BXH8</accession>
<dbReference type="EMBL" id="FUYS01000003">
    <property type="protein sequence ID" value="SKB51856.1"/>
    <property type="molecule type" value="Genomic_DNA"/>
</dbReference>
<dbReference type="Proteomes" id="UP000190541">
    <property type="component" value="Unassembled WGS sequence"/>
</dbReference>
<sequence>MVAVMMATAVFSFAKHKESKASLANLRQMSWIHDGSGPATDPESYQPGNISNCVGESEICGILAPLDEENSTPTNPVPFIDDDLEDRIQSENTANGDVFLLN</sequence>
<protein>
    <submittedName>
        <fullName evidence="1">Uncharacterized protein</fullName>
    </submittedName>
</protein>
<keyword evidence="2" id="KW-1185">Reference proteome</keyword>
<evidence type="ECO:0000313" key="1">
    <source>
        <dbReference type="EMBL" id="SKB51856.1"/>
    </source>
</evidence>
<gene>
    <name evidence="1" type="ORF">SAMN05660226_01838</name>
</gene>
<proteinExistence type="predicted"/>
<name>A0A1T5BXH8_9SPHI</name>